<organism evidence="2 3">
    <name type="scientific">Chitinophaga niastensis</name>
    <dbReference type="NCBI Taxonomy" id="536980"/>
    <lineage>
        <taxon>Bacteria</taxon>
        <taxon>Pseudomonadati</taxon>
        <taxon>Bacteroidota</taxon>
        <taxon>Chitinophagia</taxon>
        <taxon>Chitinophagales</taxon>
        <taxon>Chitinophagaceae</taxon>
        <taxon>Chitinophaga</taxon>
    </lineage>
</organism>
<protein>
    <submittedName>
        <fullName evidence="2">Uncharacterized protein</fullName>
    </submittedName>
</protein>
<evidence type="ECO:0000256" key="1">
    <source>
        <dbReference type="SAM" id="Phobius"/>
    </source>
</evidence>
<feature type="transmembrane region" description="Helical" evidence="1">
    <location>
        <begin position="14"/>
        <end position="34"/>
    </location>
</feature>
<keyword evidence="1" id="KW-0472">Membrane</keyword>
<sequence length="147" mass="17174">MQSSLLFPQKCKKIGLVLFIPFLVLGIMNLFYEFQFRWLDLPVHLPLKDITTDYNLTNELAGIGILLSLLMIAFSKETKEDEFIVQVRLESLQWAVYVNYALLAICILFVNGTMFFQVIIYNMYTVLIFFILRFNFILYKTSRSASS</sequence>
<feature type="transmembrane region" description="Helical" evidence="1">
    <location>
        <begin position="54"/>
        <end position="74"/>
    </location>
</feature>
<dbReference type="Proteomes" id="UP000240971">
    <property type="component" value="Unassembled WGS sequence"/>
</dbReference>
<accession>A0A2P8HJB4</accession>
<dbReference type="OrthoDB" id="894278at2"/>
<evidence type="ECO:0000313" key="2">
    <source>
        <dbReference type="EMBL" id="PSL46309.1"/>
    </source>
</evidence>
<dbReference type="EMBL" id="PYAW01000003">
    <property type="protein sequence ID" value="PSL46309.1"/>
    <property type="molecule type" value="Genomic_DNA"/>
</dbReference>
<comment type="caution">
    <text evidence="2">The sequence shown here is derived from an EMBL/GenBank/DDBJ whole genome shotgun (WGS) entry which is preliminary data.</text>
</comment>
<dbReference type="AlphaFoldDB" id="A0A2P8HJB4"/>
<keyword evidence="1" id="KW-0812">Transmembrane</keyword>
<keyword evidence="3" id="KW-1185">Reference proteome</keyword>
<evidence type="ECO:0000313" key="3">
    <source>
        <dbReference type="Proteomes" id="UP000240971"/>
    </source>
</evidence>
<dbReference type="RefSeq" id="WP_146151298.1">
    <property type="nucleotide sequence ID" value="NZ_PYAW01000003.1"/>
</dbReference>
<keyword evidence="1" id="KW-1133">Transmembrane helix</keyword>
<feature type="transmembrane region" description="Helical" evidence="1">
    <location>
        <begin position="94"/>
        <end position="112"/>
    </location>
</feature>
<proteinExistence type="predicted"/>
<feature type="transmembrane region" description="Helical" evidence="1">
    <location>
        <begin position="118"/>
        <end position="139"/>
    </location>
</feature>
<reference evidence="2 3" key="1">
    <citation type="submission" date="2018-03" db="EMBL/GenBank/DDBJ databases">
        <title>Genomic Encyclopedia of Archaeal and Bacterial Type Strains, Phase II (KMG-II): from individual species to whole genera.</title>
        <authorList>
            <person name="Goeker M."/>
        </authorList>
    </citation>
    <scope>NUCLEOTIDE SEQUENCE [LARGE SCALE GENOMIC DNA]</scope>
    <source>
        <strain evidence="2 3">DSM 24859</strain>
    </source>
</reference>
<name>A0A2P8HJB4_CHINA</name>
<gene>
    <name evidence="2" type="ORF">CLV51_103287</name>
</gene>